<dbReference type="Proteomes" id="UP000886893">
    <property type="component" value="Unassembled WGS sequence"/>
</dbReference>
<dbReference type="PROSITE" id="PS51747">
    <property type="entry name" value="CYT_DCMP_DEAMINASES_2"/>
    <property type="match status" value="1"/>
</dbReference>
<dbReference type="GO" id="GO:0008270">
    <property type="term" value="F:zinc ion binding"/>
    <property type="evidence" value="ECO:0007669"/>
    <property type="project" value="UniProtKB-UniRule"/>
</dbReference>
<evidence type="ECO:0000256" key="10">
    <source>
        <dbReference type="ARBA" id="ARBA00049252"/>
    </source>
</evidence>
<feature type="binding site" evidence="14">
    <location>
        <position position="55"/>
    </location>
    <ligand>
        <name>Zn(2+)</name>
        <dbReference type="ChEBI" id="CHEBI:29105"/>
        <note>catalytic</note>
    </ligand>
</feature>
<accession>A0A9D1G8R5</accession>
<evidence type="ECO:0000256" key="12">
    <source>
        <dbReference type="PIRSR" id="PIRSR606262-1"/>
    </source>
</evidence>
<evidence type="ECO:0000256" key="15">
    <source>
        <dbReference type="RuleBase" id="RU364006"/>
    </source>
</evidence>
<evidence type="ECO:0000256" key="3">
    <source>
        <dbReference type="ARBA" id="ARBA00006576"/>
    </source>
</evidence>
<evidence type="ECO:0000256" key="7">
    <source>
        <dbReference type="ARBA" id="ARBA00022801"/>
    </source>
</evidence>
<reference evidence="17" key="2">
    <citation type="journal article" date="2021" name="PeerJ">
        <title>Extensive microbial diversity within the chicken gut microbiome revealed by metagenomics and culture.</title>
        <authorList>
            <person name="Gilroy R."/>
            <person name="Ravi A."/>
            <person name="Getino M."/>
            <person name="Pursley I."/>
            <person name="Horton D.L."/>
            <person name="Alikhan N.F."/>
            <person name="Baker D."/>
            <person name="Gharbi K."/>
            <person name="Hall N."/>
            <person name="Watson M."/>
            <person name="Adriaenssens E.M."/>
            <person name="Foster-Nyarko E."/>
            <person name="Jarju S."/>
            <person name="Secka A."/>
            <person name="Antonio M."/>
            <person name="Oren A."/>
            <person name="Chaudhuri R.R."/>
            <person name="La Ragione R."/>
            <person name="Hildebrand F."/>
            <person name="Pallen M.J."/>
        </authorList>
    </citation>
    <scope>NUCLEOTIDE SEQUENCE</scope>
    <source>
        <strain evidence="17">14508</strain>
    </source>
</reference>
<evidence type="ECO:0000256" key="2">
    <source>
        <dbReference type="ARBA" id="ARBA00003949"/>
    </source>
</evidence>
<evidence type="ECO:0000256" key="8">
    <source>
        <dbReference type="ARBA" id="ARBA00022833"/>
    </source>
</evidence>
<evidence type="ECO:0000256" key="9">
    <source>
        <dbReference type="ARBA" id="ARBA00032005"/>
    </source>
</evidence>
<name>A0A9D1G8R5_9FIRM</name>
<comment type="similarity">
    <text evidence="3 15">Belongs to the cytidine and deoxycytidylate deaminase family.</text>
</comment>
<evidence type="ECO:0000259" key="16">
    <source>
        <dbReference type="PROSITE" id="PS51747"/>
    </source>
</evidence>
<organism evidence="17 18">
    <name type="scientific">Candidatus Caccosoma faecigallinarum</name>
    <dbReference type="NCBI Taxonomy" id="2840720"/>
    <lineage>
        <taxon>Bacteria</taxon>
        <taxon>Bacillati</taxon>
        <taxon>Bacillota</taxon>
        <taxon>Bacillota incertae sedis</taxon>
        <taxon>Candidatus Caccosoma</taxon>
    </lineage>
</organism>
<dbReference type="PROSITE" id="PS00903">
    <property type="entry name" value="CYT_DCMP_DEAMINASES_1"/>
    <property type="match status" value="1"/>
</dbReference>
<dbReference type="Gene3D" id="3.40.140.10">
    <property type="entry name" value="Cytidine Deaminase, domain 2"/>
    <property type="match status" value="1"/>
</dbReference>
<feature type="active site" description="Proton donor" evidence="12">
    <location>
        <position position="57"/>
    </location>
</feature>
<sequence>MKASLELLVKKAREVIENSYSPYSKFKVGAAIQLKNGQIIVGTNIENASYGLTNCAERSALFATYSLGYRQEDILAMCIATKEEKMVSPCGACRQVMADLLLPQTPIYIVYGKDESLQIFQTTIKELLPYSFGKEDLHV</sequence>
<dbReference type="GO" id="GO:0055086">
    <property type="term" value="P:nucleobase-containing small molecule metabolic process"/>
    <property type="evidence" value="ECO:0007669"/>
    <property type="project" value="UniProtKB-ARBA"/>
</dbReference>
<dbReference type="EC" id="3.5.4.5" evidence="4 15"/>
<keyword evidence="7 15" id="KW-0378">Hydrolase</keyword>
<comment type="caution">
    <text evidence="17">The sequence shown here is derived from an EMBL/GenBank/DDBJ whole genome shotgun (WGS) entry which is preliminary data.</text>
</comment>
<dbReference type="GO" id="GO:0005829">
    <property type="term" value="C:cytosol"/>
    <property type="evidence" value="ECO:0007669"/>
    <property type="project" value="TreeGrafter"/>
</dbReference>
<dbReference type="SUPFAM" id="SSF53927">
    <property type="entry name" value="Cytidine deaminase-like"/>
    <property type="match status" value="1"/>
</dbReference>
<comment type="catalytic activity">
    <reaction evidence="10 15">
        <text>2'-deoxycytidine + H2O + H(+) = 2'-deoxyuridine + NH4(+)</text>
        <dbReference type="Rhea" id="RHEA:13433"/>
        <dbReference type="ChEBI" id="CHEBI:15377"/>
        <dbReference type="ChEBI" id="CHEBI:15378"/>
        <dbReference type="ChEBI" id="CHEBI:15698"/>
        <dbReference type="ChEBI" id="CHEBI:16450"/>
        <dbReference type="ChEBI" id="CHEBI:28938"/>
        <dbReference type="EC" id="3.5.4.5"/>
    </reaction>
</comment>
<dbReference type="NCBIfam" id="TIGR01354">
    <property type="entry name" value="cyt_deam_tetra"/>
    <property type="match status" value="1"/>
</dbReference>
<reference evidence="17" key="1">
    <citation type="submission" date="2020-10" db="EMBL/GenBank/DDBJ databases">
        <authorList>
            <person name="Gilroy R."/>
        </authorList>
    </citation>
    <scope>NUCLEOTIDE SEQUENCE</scope>
    <source>
        <strain evidence="17">14508</strain>
    </source>
</reference>
<dbReference type="InterPro" id="IPR016193">
    <property type="entry name" value="Cytidine_deaminase-like"/>
</dbReference>
<feature type="domain" description="CMP/dCMP-type deaminase" evidence="16">
    <location>
        <begin position="3"/>
        <end position="135"/>
    </location>
</feature>
<dbReference type="FunFam" id="3.40.140.10:FF:000008">
    <property type="entry name" value="Cytidine deaminase"/>
    <property type="match status" value="1"/>
</dbReference>
<evidence type="ECO:0000256" key="13">
    <source>
        <dbReference type="PIRSR" id="PIRSR606262-2"/>
    </source>
</evidence>
<feature type="binding site" evidence="14">
    <location>
        <position position="90"/>
    </location>
    <ligand>
        <name>Zn(2+)</name>
        <dbReference type="ChEBI" id="CHEBI:29105"/>
        <note>catalytic</note>
    </ligand>
</feature>
<dbReference type="PANTHER" id="PTHR11644:SF2">
    <property type="entry name" value="CYTIDINE DEAMINASE"/>
    <property type="match status" value="1"/>
</dbReference>
<evidence type="ECO:0000256" key="14">
    <source>
        <dbReference type="PIRSR" id="PIRSR606262-3"/>
    </source>
</evidence>
<evidence type="ECO:0000313" key="18">
    <source>
        <dbReference type="Proteomes" id="UP000886893"/>
    </source>
</evidence>
<gene>
    <name evidence="17" type="primary">cdd</name>
    <name evidence="17" type="ORF">IAD04_05270</name>
</gene>
<evidence type="ECO:0000256" key="11">
    <source>
        <dbReference type="ARBA" id="ARBA00049558"/>
    </source>
</evidence>
<feature type="binding site" evidence="13">
    <location>
        <begin position="44"/>
        <end position="50"/>
    </location>
    <ligand>
        <name>substrate</name>
    </ligand>
</feature>
<dbReference type="Pfam" id="PF00383">
    <property type="entry name" value="dCMP_cyt_deam_1"/>
    <property type="match status" value="1"/>
</dbReference>
<comment type="catalytic activity">
    <reaction evidence="11 15">
        <text>cytidine + H2O + H(+) = uridine + NH4(+)</text>
        <dbReference type="Rhea" id="RHEA:16069"/>
        <dbReference type="ChEBI" id="CHEBI:15377"/>
        <dbReference type="ChEBI" id="CHEBI:15378"/>
        <dbReference type="ChEBI" id="CHEBI:16704"/>
        <dbReference type="ChEBI" id="CHEBI:17562"/>
        <dbReference type="ChEBI" id="CHEBI:28938"/>
        <dbReference type="EC" id="3.5.4.5"/>
    </reaction>
</comment>
<evidence type="ECO:0000256" key="4">
    <source>
        <dbReference type="ARBA" id="ARBA00012783"/>
    </source>
</evidence>
<comment type="function">
    <text evidence="2 15">This enzyme scavenges exogenous and endogenous cytidine and 2'-deoxycytidine for UMP synthesis.</text>
</comment>
<evidence type="ECO:0000256" key="1">
    <source>
        <dbReference type="ARBA" id="ARBA00001947"/>
    </source>
</evidence>
<dbReference type="AlphaFoldDB" id="A0A9D1G8R5"/>
<proteinExistence type="inferred from homology"/>
<dbReference type="GO" id="GO:0004126">
    <property type="term" value="F:cytidine deaminase activity"/>
    <property type="evidence" value="ECO:0007669"/>
    <property type="project" value="UniProtKB-UniRule"/>
</dbReference>
<dbReference type="EMBL" id="DVKI01000165">
    <property type="protein sequence ID" value="HIT17764.1"/>
    <property type="molecule type" value="Genomic_DNA"/>
</dbReference>
<keyword evidence="8 14" id="KW-0862">Zinc</keyword>
<dbReference type="InterPro" id="IPR050202">
    <property type="entry name" value="Cyt/Deoxycyt_deaminase"/>
</dbReference>
<comment type="cofactor">
    <cofactor evidence="1 14 15">
        <name>Zn(2+)</name>
        <dbReference type="ChEBI" id="CHEBI:29105"/>
    </cofactor>
</comment>
<evidence type="ECO:0000313" key="17">
    <source>
        <dbReference type="EMBL" id="HIT17764.1"/>
    </source>
</evidence>
<evidence type="ECO:0000256" key="5">
    <source>
        <dbReference type="ARBA" id="ARBA00018266"/>
    </source>
</evidence>
<dbReference type="InterPro" id="IPR016192">
    <property type="entry name" value="APOBEC/CMP_deaminase_Zn-bd"/>
</dbReference>
<dbReference type="GO" id="GO:0072527">
    <property type="term" value="P:pyrimidine-containing compound metabolic process"/>
    <property type="evidence" value="ECO:0007669"/>
    <property type="project" value="UniProtKB-ARBA"/>
</dbReference>
<dbReference type="InterPro" id="IPR006262">
    <property type="entry name" value="Cyt_deam_tetra"/>
</dbReference>
<dbReference type="PANTHER" id="PTHR11644">
    <property type="entry name" value="CYTIDINE DEAMINASE"/>
    <property type="match status" value="1"/>
</dbReference>
<protein>
    <recommendedName>
        <fullName evidence="5 15">Cytidine deaminase</fullName>
        <ecNumber evidence="4 15">3.5.4.5</ecNumber>
    </recommendedName>
    <alternativeName>
        <fullName evidence="9 15">Cytidine aminohydrolase</fullName>
    </alternativeName>
</protein>
<dbReference type="GO" id="GO:0042802">
    <property type="term" value="F:identical protein binding"/>
    <property type="evidence" value="ECO:0007669"/>
    <property type="project" value="UniProtKB-ARBA"/>
</dbReference>
<dbReference type="NCBIfam" id="NF004064">
    <property type="entry name" value="PRK05578.1"/>
    <property type="match status" value="1"/>
</dbReference>
<keyword evidence="6 14" id="KW-0479">Metal-binding</keyword>
<dbReference type="InterPro" id="IPR002125">
    <property type="entry name" value="CMP_dCMP_dom"/>
</dbReference>
<dbReference type="CDD" id="cd01283">
    <property type="entry name" value="cytidine_deaminase"/>
    <property type="match status" value="1"/>
</dbReference>
<feature type="binding site" evidence="14">
    <location>
        <position position="93"/>
    </location>
    <ligand>
        <name>Zn(2+)</name>
        <dbReference type="ChEBI" id="CHEBI:29105"/>
        <note>catalytic</note>
    </ligand>
</feature>
<evidence type="ECO:0000256" key="6">
    <source>
        <dbReference type="ARBA" id="ARBA00022723"/>
    </source>
</evidence>